<keyword evidence="1" id="KW-0472">Membrane</keyword>
<keyword evidence="1" id="KW-0812">Transmembrane</keyword>
<keyword evidence="1" id="KW-1133">Transmembrane helix</keyword>
<feature type="transmembrane region" description="Helical" evidence="1">
    <location>
        <begin position="599"/>
        <end position="620"/>
    </location>
</feature>
<evidence type="ECO:0000313" key="2">
    <source>
        <dbReference type="EMBL" id="KAK3401733.1"/>
    </source>
</evidence>
<dbReference type="AlphaFoldDB" id="A0AAE0PKU0"/>
<dbReference type="EMBL" id="JAUTDP010000002">
    <property type="protein sequence ID" value="KAK3401733.1"/>
    <property type="molecule type" value="Genomic_DNA"/>
</dbReference>
<evidence type="ECO:0000256" key="1">
    <source>
        <dbReference type="SAM" id="Phobius"/>
    </source>
</evidence>
<keyword evidence="3" id="KW-1185">Reference proteome</keyword>
<gene>
    <name evidence="2" type="ORF">B0T20DRAFT_492601</name>
</gene>
<proteinExistence type="predicted"/>
<comment type="caution">
    <text evidence="2">The sequence shown here is derived from an EMBL/GenBank/DDBJ whole genome shotgun (WGS) entry which is preliminary data.</text>
</comment>
<reference evidence="2" key="1">
    <citation type="journal article" date="2023" name="Mol. Phylogenet. Evol.">
        <title>Genome-scale phylogeny and comparative genomics of the fungal order Sordariales.</title>
        <authorList>
            <person name="Hensen N."/>
            <person name="Bonometti L."/>
            <person name="Westerberg I."/>
            <person name="Brannstrom I.O."/>
            <person name="Guillou S."/>
            <person name="Cros-Aarteil S."/>
            <person name="Calhoun S."/>
            <person name="Haridas S."/>
            <person name="Kuo A."/>
            <person name="Mondo S."/>
            <person name="Pangilinan J."/>
            <person name="Riley R."/>
            <person name="LaButti K."/>
            <person name="Andreopoulos B."/>
            <person name="Lipzen A."/>
            <person name="Chen C."/>
            <person name="Yan M."/>
            <person name="Daum C."/>
            <person name="Ng V."/>
            <person name="Clum A."/>
            <person name="Steindorff A."/>
            <person name="Ohm R.A."/>
            <person name="Martin F."/>
            <person name="Silar P."/>
            <person name="Natvig D.O."/>
            <person name="Lalanne C."/>
            <person name="Gautier V."/>
            <person name="Ament-Velasquez S.L."/>
            <person name="Kruys A."/>
            <person name="Hutchinson M.I."/>
            <person name="Powell A.J."/>
            <person name="Barry K."/>
            <person name="Miller A.N."/>
            <person name="Grigoriev I.V."/>
            <person name="Debuchy R."/>
            <person name="Gladieux P."/>
            <person name="Hiltunen Thoren M."/>
            <person name="Johannesson H."/>
        </authorList>
    </citation>
    <scope>NUCLEOTIDE SEQUENCE</scope>
    <source>
        <strain evidence="2">FGSC 1904</strain>
    </source>
</reference>
<feature type="transmembrane region" description="Helical" evidence="1">
    <location>
        <begin position="76"/>
        <end position="103"/>
    </location>
</feature>
<reference evidence="2" key="2">
    <citation type="submission" date="2023-07" db="EMBL/GenBank/DDBJ databases">
        <authorList>
            <consortium name="Lawrence Berkeley National Laboratory"/>
            <person name="Haridas S."/>
            <person name="Hensen N."/>
            <person name="Bonometti L."/>
            <person name="Westerberg I."/>
            <person name="Brannstrom I.O."/>
            <person name="Guillou S."/>
            <person name="Cros-Aarteil S."/>
            <person name="Calhoun S."/>
            <person name="Kuo A."/>
            <person name="Mondo S."/>
            <person name="Pangilinan J."/>
            <person name="Riley R."/>
            <person name="LaButti K."/>
            <person name="Andreopoulos B."/>
            <person name="Lipzen A."/>
            <person name="Chen C."/>
            <person name="Yanf M."/>
            <person name="Daum C."/>
            <person name="Ng V."/>
            <person name="Clum A."/>
            <person name="Steindorff A."/>
            <person name="Ohm R."/>
            <person name="Martin F."/>
            <person name="Silar P."/>
            <person name="Natvig D."/>
            <person name="Lalanne C."/>
            <person name="Gautier V."/>
            <person name="Ament-velasquez S.L."/>
            <person name="Kruys A."/>
            <person name="Hutchinson M.I."/>
            <person name="Powell A.J."/>
            <person name="Barry K."/>
            <person name="Miller A.N."/>
            <person name="Grigoriev I.V."/>
            <person name="Debuchy R."/>
            <person name="Gladieux P."/>
            <person name="Thoren M.H."/>
            <person name="Johannesson H."/>
        </authorList>
    </citation>
    <scope>NUCLEOTIDE SEQUENCE</scope>
    <source>
        <strain evidence="2">FGSC 1904</strain>
    </source>
</reference>
<accession>A0AAE0PKU0</accession>
<sequence>MASYHELNHMPQSQLTYDERLNAIPISETTSYNGASSIDEVSQKGLNHPNTTLTYEVVEVAPEWPQGPQKIAPKDYVWWIGTIGDVILSLTPVAFFVITALVIQLEGKPTENNKYGESLIEATKLSPTIYPIVFAAVASRFYKTLALWGATRSGGISIGALEQILGSQSFAGSLFRLLSVRSHVSLGLMILLTWALSPLGGQSSSRLLFKTTEVSHSKALAYYSTTDSESSFSSASGLQVASSVTNSLFTSSLMAAEDQRRSMTDLWTRPRVPRLKDLSNDDWQIINQAEMTETDYASLIGIKILGLAKLNSTTSYNLTAEATYVDLDCKQVQRNATVNETLAYIPAKRWTTPIYYVDKNNDTVGKRLPGYHDSVTSPDNKRASFFVTSDYSTPERTSGGYLHIMFGSHEGDHTYTLYNCTLRNVPLELDLFCSSPLGCGAQRIRRSKAPQWKNDDAHGPFTLIMPVVHNLLSHFPFAAGFYDNGSPRYQSSIDNYLRGITQFPFKLQFLSPWPTNVTDKAFSRRFTLLLNSYYYASLDPFTATDSNYTKLPVNTDRIMSQPIYPGPYLSSGYEGATMVMDPNATESSTREIYGLNRHWAVILVLCTSILQILSLAGLFLRLTTPAPDIFDYGASLTRENPFVPVPKGGSAIGGPERARVLRRMRVKMADVRPDDQVGYVALVATTGVPDQGVNANGEVIPTRGLSRWRRYW</sequence>
<protein>
    <submittedName>
        <fullName evidence="2">Uncharacterized protein</fullName>
    </submittedName>
</protein>
<evidence type="ECO:0000313" key="3">
    <source>
        <dbReference type="Proteomes" id="UP001281003"/>
    </source>
</evidence>
<name>A0AAE0PKU0_SORBR</name>
<dbReference type="Proteomes" id="UP001281003">
    <property type="component" value="Unassembled WGS sequence"/>
</dbReference>
<organism evidence="2 3">
    <name type="scientific">Sordaria brevicollis</name>
    <dbReference type="NCBI Taxonomy" id="83679"/>
    <lineage>
        <taxon>Eukaryota</taxon>
        <taxon>Fungi</taxon>
        <taxon>Dikarya</taxon>
        <taxon>Ascomycota</taxon>
        <taxon>Pezizomycotina</taxon>
        <taxon>Sordariomycetes</taxon>
        <taxon>Sordariomycetidae</taxon>
        <taxon>Sordariales</taxon>
        <taxon>Sordariaceae</taxon>
        <taxon>Sordaria</taxon>
    </lineage>
</organism>